<dbReference type="PANTHER" id="PTHR24543:SF291">
    <property type="entry name" value="SMOKE ALARM, ISOFORM D"/>
    <property type="match status" value="1"/>
</dbReference>
<evidence type="ECO:0000259" key="1">
    <source>
        <dbReference type="PROSITE" id="PS50022"/>
    </source>
</evidence>
<organism evidence="2 3">
    <name type="scientific">Ataeniobius toweri</name>
    <dbReference type="NCBI Taxonomy" id="208326"/>
    <lineage>
        <taxon>Eukaryota</taxon>
        <taxon>Metazoa</taxon>
        <taxon>Chordata</taxon>
        <taxon>Craniata</taxon>
        <taxon>Vertebrata</taxon>
        <taxon>Euteleostomi</taxon>
        <taxon>Actinopterygii</taxon>
        <taxon>Neopterygii</taxon>
        <taxon>Teleostei</taxon>
        <taxon>Neoteleostei</taxon>
        <taxon>Acanthomorphata</taxon>
        <taxon>Ovalentaria</taxon>
        <taxon>Atherinomorphae</taxon>
        <taxon>Cyprinodontiformes</taxon>
        <taxon>Goodeidae</taxon>
        <taxon>Ataeniobius</taxon>
    </lineage>
</organism>
<dbReference type="Pfam" id="PF00754">
    <property type="entry name" value="F5_F8_type_C"/>
    <property type="match status" value="1"/>
</dbReference>
<dbReference type="SUPFAM" id="SSF49785">
    <property type="entry name" value="Galactose-binding domain-like"/>
    <property type="match status" value="1"/>
</dbReference>
<dbReference type="EMBL" id="JAHUTI010060701">
    <property type="protein sequence ID" value="MED6252043.1"/>
    <property type="molecule type" value="Genomic_DNA"/>
</dbReference>
<sequence>MKILSFFWTDESFAHIFISCLSSLLPSILSLPAQCRYALGMEDGTIPDSDITASSAWSDSTEAKHGRLSTGEGDGAWCPAAPVFPSESEYLQIDLRKLHFVALVGTQGRHADGHGQEFVRSYRLRYSRDGKKWITWTDRWGQEVSQQDFLLLALLMKVFH</sequence>
<dbReference type="Proteomes" id="UP001345963">
    <property type="component" value="Unassembled WGS sequence"/>
</dbReference>
<keyword evidence="3" id="KW-1185">Reference proteome</keyword>
<reference evidence="2 3" key="1">
    <citation type="submission" date="2021-07" db="EMBL/GenBank/DDBJ databases">
        <authorList>
            <person name="Palmer J.M."/>
        </authorList>
    </citation>
    <scope>NUCLEOTIDE SEQUENCE [LARGE SCALE GENOMIC DNA]</scope>
    <source>
        <strain evidence="2 3">AT_MEX2019</strain>
        <tissue evidence="2">Muscle</tissue>
    </source>
</reference>
<name>A0ABU7BR53_9TELE</name>
<dbReference type="InterPro" id="IPR008979">
    <property type="entry name" value="Galactose-bd-like_sf"/>
</dbReference>
<gene>
    <name evidence="2" type="primary">DDR1</name>
    <name evidence="2" type="ORF">ATANTOWER_006179</name>
</gene>
<protein>
    <submittedName>
        <fullName evidence="2">Epithelial discoidin domain-containing receptor 1</fullName>
    </submittedName>
</protein>
<dbReference type="Gene3D" id="2.60.120.260">
    <property type="entry name" value="Galactose-binding domain-like"/>
    <property type="match status" value="1"/>
</dbReference>
<dbReference type="PROSITE" id="PS01285">
    <property type="entry name" value="FA58C_1"/>
    <property type="match status" value="1"/>
</dbReference>
<dbReference type="CDD" id="cd00057">
    <property type="entry name" value="FA58C"/>
    <property type="match status" value="1"/>
</dbReference>
<proteinExistence type="predicted"/>
<dbReference type="PANTHER" id="PTHR24543">
    <property type="entry name" value="MULTICOPPER OXIDASE-RELATED"/>
    <property type="match status" value="1"/>
</dbReference>
<dbReference type="InterPro" id="IPR000421">
    <property type="entry name" value="FA58C"/>
</dbReference>
<evidence type="ECO:0000313" key="3">
    <source>
        <dbReference type="Proteomes" id="UP001345963"/>
    </source>
</evidence>
<evidence type="ECO:0000313" key="2">
    <source>
        <dbReference type="EMBL" id="MED6252043.1"/>
    </source>
</evidence>
<accession>A0ABU7BR53</accession>
<keyword evidence="2" id="KW-0675">Receptor</keyword>
<feature type="domain" description="F5/8 type C" evidence="1">
    <location>
        <begin position="35"/>
        <end position="160"/>
    </location>
</feature>
<dbReference type="PROSITE" id="PS50022">
    <property type="entry name" value="FA58C_3"/>
    <property type="match status" value="1"/>
</dbReference>
<comment type="caution">
    <text evidence="2">The sequence shown here is derived from an EMBL/GenBank/DDBJ whole genome shotgun (WGS) entry which is preliminary data.</text>
</comment>